<keyword evidence="2" id="KW-0479">Metal-binding</keyword>
<feature type="domain" description="Succinylglutamate desuccinylase/Aspartoacylase catalytic" evidence="5">
    <location>
        <begin position="27"/>
        <end position="194"/>
    </location>
</feature>
<dbReference type="Proteomes" id="UP001596002">
    <property type="component" value="Unassembled WGS sequence"/>
</dbReference>
<comment type="cofactor">
    <cofactor evidence="1">
        <name>Zn(2+)</name>
        <dbReference type="ChEBI" id="CHEBI:29105"/>
    </cofactor>
</comment>
<dbReference type="InterPro" id="IPR055438">
    <property type="entry name" value="AstE_AspA_cat"/>
</dbReference>
<dbReference type="Gene3D" id="3.40.630.10">
    <property type="entry name" value="Zn peptidases"/>
    <property type="match status" value="1"/>
</dbReference>
<keyword evidence="4" id="KW-0862">Zinc</keyword>
<dbReference type="EMBL" id="JBHSHC010000028">
    <property type="protein sequence ID" value="MFC4766708.1"/>
    <property type="molecule type" value="Genomic_DNA"/>
</dbReference>
<gene>
    <name evidence="6" type="ORF">ACFO8Q_04880</name>
</gene>
<proteinExistence type="predicted"/>
<dbReference type="Pfam" id="PF24827">
    <property type="entry name" value="AstE_AspA_cat"/>
    <property type="match status" value="1"/>
</dbReference>
<organism evidence="6 7">
    <name type="scientific">Effusibacillus consociatus</name>
    <dbReference type="NCBI Taxonomy" id="1117041"/>
    <lineage>
        <taxon>Bacteria</taxon>
        <taxon>Bacillati</taxon>
        <taxon>Bacillota</taxon>
        <taxon>Bacilli</taxon>
        <taxon>Bacillales</taxon>
        <taxon>Alicyclobacillaceae</taxon>
        <taxon>Effusibacillus</taxon>
    </lineage>
</organism>
<sequence length="219" mass="24665">MQRTKHRLAAGTPFETSYYLLQGSEKGPVCMVTAGIHGTEIAGMYAAQKLRDIRIKKGTLLVVPIVNVQAYRQRIRGNPDLNRTFPRNSEDSANHVLANDLFRLAKRYEPELCLDLHEANGFSRLKKSALGQSLITNPTSSSLPVVKRIVNRMNCSIDRKSRHFTIRLRVLPGSFRTAVARVLGARAVTVETSMNLPLALRIQYQLDIVRHFLRGMDLI</sequence>
<name>A0ABV9PZ18_9BACL</name>
<dbReference type="RefSeq" id="WP_380024602.1">
    <property type="nucleotide sequence ID" value="NZ_JBHSHC010000028.1"/>
</dbReference>
<protein>
    <submittedName>
        <fullName evidence="6">Succinylglutamate desuccinylase/aspartoacylase family protein</fullName>
    </submittedName>
</protein>
<evidence type="ECO:0000256" key="4">
    <source>
        <dbReference type="ARBA" id="ARBA00022833"/>
    </source>
</evidence>
<dbReference type="SUPFAM" id="SSF53187">
    <property type="entry name" value="Zn-dependent exopeptidases"/>
    <property type="match status" value="1"/>
</dbReference>
<keyword evidence="3" id="KW-0378">Hydrolase</keyword>
<evidence type="ECO:0000256" key="3">
    <source>
        <dbReference type="ARBA" id="ARBA00022801"/>
    </source>
</evidence>
<keyword evidence="7" id="KW-1185">Reference proteome</keyword>
<evidence type="ECO:0000256" key="1">
    <source>
        <dbReference type="ARBA" id="ARBA00001947"/>
    </source>
</evidence>
<dbReference type="PANTHER" id="PTHR37326">
    <property type="entry name" value="BLL3975 PROTEIN"/>
    <property type="match status" value="1"/>
</dbReference>
<reference evidence="7" key="1">
    <citation type="journal article" date="2019" name="Int. J. Syst. Evol. Microbiol.">
        <title>The Global Catalogue of Microorganisms (GCM) 10K type strain sequencing project: providing services to taxonomists for standard genome sequencing and annotation.</title>
        <authorList>
            <consortium name="The Broad Institute Genomics Platform"/>
            <consortium name="The Broad Institute Genome Sequencing Center for Infectious Disease"/>
            <person name="Wu L."/>
            <person name="Ma J."/>
        </authorList>
    </citation>
    <scope>NUCLEOTIDE SEQUENCE [LARGE SCALE GENOMIC DNA]</scope>
    <source>
        <strain evidence="7">WYCCWR 12678</strain>
    </source>
</reference>
<evidence type="ECO:0000256" key="2">
    <source>
        <dbReference type="ARBA" id="ARBA00022723"/>
    </source>
</evidence>
<comment type="caution">
    <text evidence="6">The sequence shown here is derived from an EMBL/GenBank/DDBJ whole genome shotgun (WGS) entry which is preliminary data.</text>
</comment>
<evidence type="ECO:0000313" key="7">
    <source>
        <dbReference type="Proteomes" id="UP001596002"/>
    </source>
</evidence>
<dbReference type="InterPro" id="IPR053138">
    <property type="entry name" value="N-alpha-Ac-DABA_deacetylase"/>
</dbReference>
<accession>A0ABV9PZ18</accession>
<evidence type="ECO:0000313" key="6">
    <source>
        <dbReference type="EMBL" id="MFC4766708.1"/>
    </source>
</evidence>
<dbReference type="PANTHER" id="PTHR37326:SF1">
    <property type="entry name" value="BLL3975 PROTEIN"/>
    <property type="match status" value="1"/>
</dbReference>
<evidence type="ECO:0000259" key="5">
    <source>
        <dbReference type="Pfam" id="PF24827"/>
    </source>
</evidence>